<dbReference type="EMBL" id="JAMXFF010000016">
    <property type="protein sequence ID" value="MCT7967089.1"/>
    <property type="molecule type" value="Genomic_DNA"/>
</dbReference>
<comment type="caution">
    <text evidence="1">The sequence shown here is derived from an EMBL/GenBank/DDBJ whole genome shotgun (WGS) entry which is preliminary data.</text>
</comment>
<protein>
    <recommendedName>
        <fullName evidence="3">DUF4365 domain-containing protein</fullName>
    </recommendedName>
</protein>
<name>A0ABT2MQR8_9CYAN</name>
<dbReference type="Proteomes" id="UP001525890">
    <property type="component" value="Unassembled WGS sequence"/>
</dbReference>
<gene>
    <name evidence="1" type="ORF">NG799_12145</name>
</gene>
<organism evidence="1 2">
    <name type="scientific">Laspinema palackyanum D2a</name>
    <dbReference type="NCBI Taxonomy" id="2953684"/>
    <lineage>
        <taxon>Bacteria</taxon>
        <taxon>Bacillati</taxon>
        <taxon>Cyanobacteriota</taxon>
        <taxon>Cyanophyceae</taxon>
        <taxon>Oscillatoriophycideae</taxon>
        <taxon>Oscillatoriales</taxon>
        <taxon>Laspinemataceae</taxon>
        <taxon>Laspinema</taxon>
        <taxon>Laspinema palackyanum</taxon>
    </lineage>
</organism>
<accession>A0ABT2MQR8</accession>
<proteinExistence type="predicted"/>
<evidence type="ECO:0008006" key="3">
    <source>
        <dbReference type="Google" id="ProtNLM"/>
    </source>
</evidence>
<evidence type="ECO:0000313" key="1">
    <source>
        <dbReference type="EMBL" id="MCT7967089.1"/>
    </source>
</evidence>
<reference evidence="1 2" key="1">
    <citation type="journal article" date="2022" name="Front. Microbiol.">
        <title>High genomic differentiation and limited gene flow indicate recent cryptic speciation within the genus Laspinema (cyanobacteria).</title>
        <authorList>
            <person name="Stanojkovic A."/>
            <person name="Skoupy S."/>
            <person name="Skaloud P."/>
            <person name="Dvorak P."/>
        </authorList>
    </citation>
    <scope>NUCLEOTIDE SEQUENCE [LARGE SCALE GENOMIC DNA]</scope>
    <source>
        <strain evidence="1 2">D2a</strain>
    </source>
</reference>
<evidence type="ECO:0000313" key="2">
    <source>
        <dbReference type="Proteomes" id="UP001525890"/>
    </source>
</evidence>
<dbReference type="RefSeq" id="WP_368006698.1">
    <property type="nucleotide sequence ID" value="NZ_JAMXFF010000016.1"/>
</dbReference>
<sequence>MRTYTMQESTQVANRATADITQWLQNSPRTISIQNVENDPHYRAIDVDLLVTTDRGESKLEIKGDRYHKTGNFFFETHSNREKDTPGCFLYTAADWLCYYFVKIGLLYLLPMPQTRDWFLDNLDRFQSKSTTTPIRGGGHYTTVGRLVPIAVVLQEVPEVKTYQLPSGWDGKSAQGQ</sequence>
<keyword evidence="2" id="KW-1185">Reference proteome</keyword>